<keyword evidence="2" id="KW-0732">Signal</keyword>
<dbReference type="Pfam" id="PF09580">
    <property type="entry name" value="Spore_YhcN_YlaJ"/>
    <property type="match status" value="1"/>
</dbReference>
<feature type="region of interest" description="Disordered" evidence="1">
    <location>
        <begin position="44"/>
        <end position="105"/>
    </location>
</feature>
<dbReference type="OrthoDB" id="2988958at2"/>
<dbReference type="PROSITE" id="PS51257">
    <property type="entry name" value="PROKAR_LIPOPROTEIN"/>
    <property type="match status" value="1"/>
</dbReference>
<evidence type="ECO:0000313" key="3">
    <source>
        <dbReference type="EMBL" id="SDP73464.1"/>
    </source>
</evidence>
<keyword evidence="4" id="KW-1185">Reference proteome</keyword>
<evidence type="ECO:0000313" key="4">
    <source>
        <dbReference type="Proteomes" id="UP000199159"/>
    </source>
</evidence>
<dbReference type="STRING" id="930152.SAMN05216565_10612"/>
<dbReference type="EMBL" id="FNJU01000006">
    <property type="protein sequence ID" value="SDP73464.1"/>
    <property type="molecule type" value="Genomic_DNA"/>
</dbReference>
<organism evidence="3 4">
    <name type="scientific">Litchfieldia salsa</name>
    <dbReference type="NCBI Taxonomy" id="930152"/>
    <lineage>
        <taxon>Bacteria</taxon>
        <taxon>Bacillati</taxon>
        <taxon>Bacillota</taxon>
        <taxon>Bacilli</taxon>
        <taxon>Bacillales</taxon>
        <taxon>Bacillaceae</taxon>
        <taxon>Litchfieldia</taxon>
    </lineage>
</organism>
<accession>A0A1H0V509</accession>
<evidence type="ECO:0000256" key="1">
    <source>
        <dbReference type="SAM" id="MobiDB-lite"/>
    </source>
</evidence>
<dbReference type="Proteomes" id="UP000199159">
    <property type="component" value="Unassembled WGS sequence"/>
</dbReference>
<name>A0A1H0V509_9BACI</name>
<feature type="chain" id="PRO_5039669069" evidence="2">
    <location>
        <begin position="23"/>
        <end position="316"/>
    </location>
</feature>
<feature type="signal peptide" evidence="2">
    <location>
        <begin position="1"/>
        <end position="22"/>
    </location>
</feature>
<feature type="compositionally biased region" description="Polar residues" evidence="1">
    <location>
        <begin position="44"/>
        <end position="59"/>
    </location>
</feature>
<protein>
    <submittedName>
        <fullName evidence="3">Sporulation lipoprotein YhcN/YlaJ (Spore_YhcN_YlaJ)</fullName>
    </submittedName>
</protein>
<evidence type="ECO:0000256" key="2">
    <source>
        <dbReference type="SAM" id="SignalP"/>
    </source>
</evidence>
<proteinExistence type="predicted"/>
<dbReference type="AlphaFoldDB" id="A0A1H0V509"/>
<sequence length="316" mass="34964">MRKTLFTLSATAIMMGGLVGCAGNNDGAMDARYNDTASPFGYYSNENTNRNGNSRTMTDNDGPIPEMMDRTVGDNENSNKDNKGSKTNRNTNRNNFGTLGENRDSQARINTTEPHLSNNFFSGIRNNPNNRFGTAGAGRAGDYGAIPFSRGYNNYATPGNPYVNHGNRTLTHNGHGYADTNYHGHINDTTDQARSSAYYSNYNGELTDRIVEKVEDIKNVEDAHAVMMGDNVLVAIDTNDDNDKNVINQVEKKVKSLAKGKDVRVVTDEATYTRVRDINNDMRNGETTRDTINEDLGDLFENIGQTLRRPFETNNG</sequence>
<dbReference type="InterPro" id="IPR019076">
    <property type="entry name" value="Spore_lipoprot_YhcN/YlaJ-like"/>
</dbReference>
<gene>
    <name evidence="3" type="ORF">SAMN05216565_10612</name>
</gene>
<feature type="compositionally biased region" description="Basic and acidic residues" evidence="1">
    <location>
        <begin position="67"/>
        <end position="84"/>
    </location>
</feature>
<dbReference type="RefSeq" id="WP_139163094.1">
    <property type="nucleotide sequence ID" value="NZ_FNJU01000006.1"/>
</dbReference>
<keyword evidence="3" id="KW-0449">Lipoprotein</keyword>
<reference evidence="4" key="1">
    <citation type="submission" date="2016-10" db="EMBL/GenBank/DDBJ databases">
        <authorList>
            <person name="Varghese N."/>
            <person name="Submissions S."/>
        </authorList>
    </citation>
    <scope>NUCLEOTIDE SEQUENCE [LARGE SCALE GENOMIC DNA]</scope>
    <source>
        <strain evidence="4">IBRC-M10078</strain>
    </source>
</reference>